<dbReference type="PROSITE" id="PS51855">
    <property type="entry name" value="MGS"/>
    <property type="match status" value="1"/>
</dbReference>
<evidence type="ECO:0000313" key="13">
    <source>
        <dbReference type="Proteomes" id="UP000273154"/>
    </source>
</evidence>
<proteinExistence type="inferred from homology"/>
<evidence type="ECO:0000313" key="12">
    <source>
        <dbReference type="EMBL" id="BBH49518.1"/>
    </source>
</evidence>
<dbReference type="FunFam" id="3.40.50.1380:FF:000001">
    <property type="entry name" value="Bifunctional purine biosynthesis protein PurH"/>
    <property type="match status" value="1"/>
</dbReference>
<gene>
    <name evidence="10 12" type="primary">purH</name>
    <name evidence="12" type="ORF">Pcatena_01050</name>
</gene>
<dbReference type="EC" id="3.5.4.10" evidence="10"/>
<evidence type="ECO:0000256" key="9">
    <source>
        <dbReference type="ARBA" id="ARBA00050687"/>
    </source>
</evidence>
<sequence length="535" mass="57713">MAQGSIKRALVSVTDKTGVVEFVKTLEDEFGVEVISTGGTARVLADAGINVVPIEQYTGFPEMMDGRVKTLHPKVHGGLLARRDDEKHMAEAAEHGIGMIDLVVVNLYEFEKTVAKPDVTFADAIEHIDIGGPSMLRSAAKNADAVTVVSDPADYDAVLAEMRANDGATTLETRRRLQLKVYQTTAAYDTAIAAWLGEQAAKASAEGEATSAFPEKFVLTATKEQDLRYGENPQQAAAFYMSPDAPEHSLARAEQIQGKPLSYNNILDADAAWAAVREFDEPAVVILKHQNPCGSATATNVTEAYDRAFACDPISAYGGIIAVNREVPLSLCEHFADVNKQFVEVMIAPSYTPEALERLSKRKNMRVLATGGVDRTIGHEVRTVDGGVLVQDIDHVSEDPATFTVPTKRKPTDAEMDDLLFAWRVCKAVKSNAILVAKGRAGIGMGPGQPNRTDSARIACERAEAACERMGVSTEGMVAASDAFLPFRDDVDVLAEHGITAIIQPGGSIRDEESIQACDEHGIAMVFTGTRHFRH</sequence>
<keyword evidence="7 10" id="KW-0511">Multifunctional enzyme</keyword>
<dbReference type="EC" id="2.1.2.3" evidence="10"/>
<evidence type="ECO:0000256" key="4">
    <source>
        <dbReference type="ARBA" id="ARBA00022679"/>
    </source>
</evidence>
<dbReference type="HAMAP" id="MF_00139">
    <property type="entry name" value="PurH"/>
    <property type="match status" value="1"/>
</dbReference>
<dbReference type="InterPro" id="IPR024051">
    <property type="entry name" value="AICAR_Tfase_dup_dom_sf"/>
</dbReference>
<dbReference type="GO" id="GO:0004643">
    <property type="term" value="F:phosphoribosylaminoimidazolecarboxamide formyltransferase activity"/>
    <property type="evidence" value="ECO:0007669"/>
    <property type="project" value="UniProtKB-UniRule"/>
</dbReference>
<dbReference type="GeneID" id="88848248"/>
<dbReference type="FunFam" id="3.40.140.20:FF:000001">
    <property type="entry name" value="Bifunctional purine biosynthesis protein PurH"/>
    <property type="match status" value="1"/>
</dbReference>
<dbReference type="SUPFAM" id="SSF52335">
    <property type="entry name" value="Methylglyoxal synthase-like"/>
    <property type="match status" value="1"/>
</dbReference>
<dbReference type="PANTHER" id="PTHR11692:SF0">
    <property type="entry name" value="BIFUNCTIONAL PURINE BIOSYNTHESIS PROTEIN ATIC"/>
    <property type="match status" value="1"/>
</dbReference>
<comment type="catalytic activity">
    <reaction evidence="8 10">
        <text>(6R)-10-formyltetrahydrofolate + 5-amino-1-(5-phospho-beta-D-ribosyl)imidazole-4-carboxamide = 5-formamido-1-(5-phospho-D-ribosyl)imidazole-4-carboxamide + (6S)-5,6,7,8-tetrahydrofolate</text>
        <dbReference type="Rhea" id="RHEA:22192"/>
        <dbReference type="ChEBI" id="CHEBI:57453"/>
        <dbReference type="ChEBI" id="CHEBI:58467"/>
        <dbReference type="ChEBI" id="CHEBI:58475"/>
        <dbReference type="ChEBI" id="CHEBI:195366"/>
        <dbReference type="EC" id="2.1.2.3"/>
    </reaction>
</comment>
<dbReference type="InterPro" id="IPR036914">
    <property type="entry name" value="MGS-like_dom_sf"/>
</dbReference>
<dbReference type="GO" id="GO:0003937">
    <property type="term" value="F:IMP cyclohydrolase activity"/>
    <property type="evidence" value="ECO:0007669"/>
    <property type="project" value="UniProtKB-UniRule"/>
</dbReference>
<protein>
    <recommendedName>
        <fullName evidence="10">Bifunctional purine biosynthesis protein PurH</fullName>
    </recommendedName>
    <domain>
        <recommendedName>
            <fullName evidence="10">Phosphoribosylaminoimidazolecarboxamide formyltransferase</fullName>
            <ecNumber evidence="10">2.1.2.3</ecNumber>
        </recommendedName>
        <alternativeName>
            <fullName evidence="10">AICAR transformylase</fullName>
        </alternativeName>
    </domain>
    <domain>
        <recommendedName>
            <fullName evidence="10">IMP cyclohydrolase</fullName>
            <ecNumber evidence="10">3.5.4.10</ecNumber>
        </recommendedName>
        <alternativeName>
            <fullName evidence="10">ATIC</fullName>
        </alternativeName>
        <alternativeName>
            <fullName evidence="10">IMP synthase</fullName>
        </alternativeName>
        <alternativeName>
            <fullName evidence="10">Inosinicase</fullName>
        </alternativeName>
    </domain>
</protein>
<dbReference type="CDD" id="cd01421">
    <property type="entry name" value="IMPCH"/>
    <property type="match status" value="1"/>
</dbReference>
<organism evidence="12 13">
    <name type="scientific">Parolsenella catena</name>
    <dbReference type="NCBI Taxonomy" id="2003188"/>
    <lineage>
        <taxon>Bacteria</taxon>
        <taxon>Bacillati</taxon>
        <taxon>Actinomycetota</taxon>
        <taxon>Coriobacteriia</taxon>
        <taxon>Coriobacteriales</taxon>
        <taxon>Atopobiaceae</taxon>
        <taxon>Parolsenella</taxon>
    </lineage>
</organism>
<dbReference type="UniPathway" id="UPA00074">
    <property type="reaction ID" value="UER00133"/>
</dbReference>
<dbReference type="FunFam" id="3.40.140.20:FF:000002">
    <property type="entry name" value="Bifunctional purine biosynthesis protein PurH"/>
    <property type="match status" value="1"/>
</dbReference>
<comment type="catalytic activity">
    <reaction evidence="9 10">
        <text>IMP + H2O = 5-formamido-1-(5-phospho-D-ribosyl)imidazole-4-carboxamide</text>
        <dbReference type="Rhea" id="RHEA:18445"/>
        <dbReference type="ChEBI" id="CHEBI:15377"/>
        <dbReference type="ChEBI" id="CHEBI:58053"/>
        <dbReference type="ChEBI" id="CHEBI:58467"/>
        <dbReference type="EC" id="3.5.4.10"/>
    </reaction>
</comment>
<evidence type="ECO:0000256" key="8">
    <source>
        <dbReference type="ARBA" id="ARBA00050488"/>
    </source>
</evidence>
<evidence type="ECO:0000256" key="7">
    <source>
        <dbReference type="ARBA" id="ARBA00023268"/>
    </source>
</evidence>
<evidence type="ECO:0000256" key="2">
    <source>
        <dbReference type="ARBA" id="ARBA00004954"/>
    </source>
</evidence>
<dbReference type="InterPro" id="IPR002695">
    <property type="entry name" value="PurH-like"/>
</dbReference>
<dbReference type="PIRSF" id="PIRSF000414">
    <property type="entry name" value="AICARFT_IMPCHas"/>
    <property type="match status" value="1"/>
</dbReference>
<keyword evidence="4 10" id="KW-0808">Transferase</keyword>
<keyword evidence="5 10" id="KW-0658">Purine biosynthesis</keyword>
<dbReference type="InterPro" id="IPR011607">
    <property type="entry name" value="MGS-like_dom"/>
</dbReference>
<dbReference type="SUPFAM" id="SSF53927">
    <property type="entry name" value="Cytidine deaminase-like"/>
    <property type="match status" value="1"/>
</dbReference>
<dbReference type="AlphaFoldDB" id="A0A3G9JVS4"/>
<accession>A0A3G9JVS4</accession>
<dbReference type="GO" id="GO:0006189">
    <property type="term" value="P:'de novo' IMP biosynthetic process"/>
    <property type="evidence" value="ECO:0007669"/>
    <property type="project" value="UniProtKB-UniRule"/>
</dbReference>
<comment type="pathway">
    <text evidence="1 10">Purine metabolism; IMP biosynthesis via de novo pathway; IMP from 5-formamido-1-(5-phospho-D-ribosyl)imidazole-4-carboxamide: step 1/1.</text>
</comment>
<comment type="domain">
    <text evidence="10">The IMP cyclohydrolase activity resides in the N-terminal region.</text>
</comment>
<dbReference type="SMART" id="SM00798">
    <property type="entry name" value="AICARFT_IMPCHas"/>
    <property type="match status" value="1"/>
</dbReference>
<dbReference type="GO" id="GO:0005829">
    <property type="term" value="C:cytosol"/>
    <property type="evidence" value="ECO:0007669"/>
    <property type="project" value="TreeGrafter"/>
</dbReference>
<keyword evidence="6 10" id="KW-0378">Hydrolase</keyword>
<dbReference type="RefSeq" id="WP_126420682.1">
    <property type="nucleotide sequence ID" value="NZ_AP019367.1"/>
</dbReference>
<evidence type="ECO:0000259" key="11">
    <source>
        <dbReference type="PROSITE" id="PS51855"/>
    </source>
</evidence>
<feature type="domain" description="MGS-like" evidence="11">
    <location>
        <begin position="1"/>
        <end position="150"/>
    </location>
</feature>
<dbReference type="Gene3D" id="3.40.140.20">
    <property type="match status" value="2"/>
</dbReference>
<evidence type="ECO:0000256" key="10">
    <source>
        <dbReference type="HAMAP-Rule" id="MF_00139"/>
    </source>
</evidence>
<name>A0A3G9JVS4_9ACTN</name>
<evidence type="ECO:0000256" key="1">
    <source>
        <dbReference type="ARBA" id="ARBA00004844"/>
    </source>
</evidence>
<dbReference type="Pfam" id="PF01808">
    <property type="entry name" value="AICARFT_IMPCHas"/>
    <property type="match status" value="1"/>
</dbReference>
<comment type="pathway">
    <text evidence="2 10">Purine metabolism; IMP biosynthesis via de novo pathway; 5-formamido-1-(5-phospho-D-ribosyl)imidazole-4-carboxamide from 5-amino-1-(5-phospho-D-ribosyl)imidazole-4-carboxamide (10-formyl THF route): step 1/1.</text>
</comment>
<evidence type="ECO:0000256" key="3">
    <source>
        <dbReference type="ARBA" id="ARBA00007667"/>
    </source>
</evidence>
<dbReference type="Proteomes" id="UP000273154">
    <property type="component" value="Chromosome"/>
</dbReference>
<dbReference type="EMBL" id="AP019367">
    <property type="protein sequence ID" value="BBH49518.1"/>
    <property type="molecule type" value="Genomic_DNA"/>
</dbReference>
<dbReference type="NCBIfam" id="TIGR00355">
    <property type="entry name" value="purH"/>
    <property type="match status" value="1"/>
</dbReference>
<dbReference type="SMART" id="SM00851">
    <property type="entry name" value="MGS"/>
    <property type="match status" value="1"/>
</dbReference>
<dbReference type="Pfam" id="PF02142">
    <property type="entry name" value="MGS"/>
    <property type="match status" value="1"/>
</dbReference>
<reference evidence="13" key="1">
    <citation type="submission" date="2018-11" db="EMBL/GenBank/DDBJ databases">
        <title>Comparative genomics of Parolsenella catena and Libanicoccus massiliensis: Reclassification of Libanicoccus massiliensis as Parolsenella massiliensis comb. nov.</title>
        <authorList>
            <person name="Sakamoto M."/>
            <person name="Ikeyama N."/>
            <person name="Murakami T."/>
            <person name="Mori H."/>
            <person name="Yuki M."/>
            <person name="Ohkuma M."/>
        </authorList>
    </citation>
    <scope>NUCLEOTIDE SEQUENCE [LARGE SCALE GENOMIC DNA]</scope>
    <source>
        <strain evidence="13">JCM 31932</strain>
    </source>
</reference>
<dbReference type="KEGG" id="pcat:Pcatena_01050"/>
<dbReference type="NCBIfam" id="NF002049">
    <property type="entry name" value="PRK00881.1"/>
    <property type="match status" value="1"/>
</dbReference>
<keyword evidence="13" id="KW-1185">Reference proteome</keyword>
<comment type="similarity">
    <text evidence="3 10">Belongs to the PurH family.</text>
</comment>
<dbReference type="OrthoDB" id="9802065at2"/>
<evidence type="ECO:0000256" key="6">
    <source>
        <dbReference type="ARBA" id="ARBA00022801"/>
    </source>
</evidence>
<dbReference type="PANTHER" id="PTHR11692">
    <property type="entry name" value="BIFUNCTIONAL PURINE BIOSYNTHESIS PROTEIN PURH"/>
    <property type="match status" value="1"/>
</dbReference>
<dbReference type="Gene3D" id="3.40.50.1380">
    <property type="entry name" value="Methylglyoxal synthase-like domain"/>
    <property type="match status" value="1"/>
</dbReference>
<dbReference type="InterPro" id="IPR016193">
    <property type="entry name" value="Cytidine_deaminase-like"/>
</dbReference>
<evidence type="ECO:0000256" key="5">
    <source>
        <dbReference type="ARBA" id="ARBA00022755"/>
    </source>
</evidence>